<keyword evidence="2" id="KW-1185">Reference proteome</keyword>
<protein>
    <submittedName>
        <fullName evidence="1">Uncharacterized protein</fullName>
    </submittedName>
</protein>
<evidence type="ECO:0000313" key="1">
    <source>
        <dbReference type="EMBL" id="OEU15877.1"/>
    </source>
</evidence>
<accession>A0A1E7FCI7</accession>
<reference evidence="1 2" key="1">
    <citation type="submission" date="2016-09" db="EMBL/GenBank/DDBJ databases">
        <title>Extensive genetic diversity and differential bi-allelic expression allows diatom success in the polar Southern Ocean.</title>
        <authorList>
            <consortium name="DOE Joint Genome Institute"/>
            <person name="Mock T."/>
            <person name="Otillar R.P."/>
            <person name="Strauss J."/>
            <person name="Dupont C."/>
            <person name="Frickenhaus S."/>
            <person name="Maumus F."/>
            <person name="Mcmullan M."/>
            <person name="Sanges R."/>
            <person name="Schmutz J."/>
            <person name="Toseland A."/>
            <person name="Valas R."/>
            <person name="Veluchamy A."/>
            <person name="Ward B.J."/>
            <person name="Allen A."/>
            <person name="Barry K."/>
            <person name="Falciatore A."/>
            <person name="Ferrante M."/>
            <person name="Fortunato A.E."/>
            <person name="Gloeckner G."/>
            <person name="Gruber A."/>
            <person name="Hipkin R."/>
            <person name="Janech M."/>
            <person name="Kroth P."/>
            <person name="Leese F."/>
            <person name="Lindquist E."/>
            <person name="Lyon B.R."/>
            <person name="Martin J."/>
            <person name="Mayer C."/>
            <person name="Parker M."/>
            <person name="Quesneville H."/>
            <person name="Raymond J."/>
            <person name="Uhlig C."/>
            <person name="Valentin K.U."/>
            <person name="Worden A.Z."/>
            <person name="Armbrust E.V."/>
            <person name="Bowler C."/>
            <person name="Green B."/>
            <person name="Moulton V."/>
            <person name="Van Oosterhout C."/>
            <person name="Grigoriev I."/>
        </authorList>
    </citation>
    <scope>NUCLEOTIDE SEQUENCE [LARGE SCALE GENOMIC DNA]</scope>
    <source>
        <strain evidence="1 2">CCMP1102</strain>
    </source>
</reference>
<sequence length="340" mass="38325">MVPSESSLPLPRQQQQDECYYSVLVKDSNVVTVTTKCSEEKPSMDTLIDGLYNLSHNNDNGEKQKQARHDYKCAYTCARTTCERKNIFQYELHVKRLIDSTRAVLVTSFGKEQEQKEQEETTMEIKELLDQLHDMIKPNCALAMKTFSTKFGNQLRERDHELKLTLAVFVVNVNVNVNANKTATAVTTASIRRSLDFYCYVGLLPTTASTVTTGSVNNDRMITVLIGGAKRANSTIKDANWVKQRKELFRQQMNHIAMNHHVEDGLCSTNIVQEDDQKIEDIILLDNGNKDNDNDIDNNKDNPTLLEGTETNFFAVDIDGNVLTADHDVLKGTARASVLT</sequence>
<dbReference type="AlphaFoldDB" id="A0A1E7FCI7"/>
<evidence type="ECO:0000313" key="2">
    <source>
        <dbReference type="Proteomes" id="UP000095751"/>
    </source>
</evidence>
<dbReference type="PANTHER" id="PTHR47703">
    <property type="entry name" value="D-AMINOACID AMINOTRANSFERASE-LIKE PLP-DEPENDENT ENZYMES SUPERFAMILY PROTEIN"/>
    <property type="match status" value="1"/>
</dbReference>
<dbReference type="InterPro" id="IPR043132">
    <property type="entry name" value="BCAT-like_C"/>
</dbReference>
<dbReference type="EMBL" id="KV784359">
    <property type="protein sequence ID" value="OEU15877.1"/>
    <property type="molecule type" value="Genomic_DNA"/>
</dbReference>
<dbReference type="OrthoDB" id="59470at2759"/>
<dbReference type="Gene3D" id="3.20.10.10">
    <property type="entry name" value="D-amino Acid Aminotransferase, subunit A, domain 2"/>
    <property type="match status" value="1"/>
</dbReference>
<dbReference type="PANTHER" id="PTHR47703:SF2">
    <property type="entry name" value="D-AMINOACID AMINOTRANSFERASE-LIKE PLP-DEPENDENT ENZYMES SUPERFAMILY PROTEIN"/>
    <property type="match status" value="1"/>
</dbReference>
<gene>
    <name evidence="1" type="ORF">FRACYDRAFT_240573</name>
</gene>
<dbReference type="InParanoid" id="A0A1E7FCI7"/>
<organism evidence="1 2">
    <name type="scientific">Fragilariopsis cylindrus CCMP1102</name>
    <dbReference type="NCBI Taxonomy" id="635003"/>
    <lineage>
        <taxon>Eukaryota</taxon>
        <taxon>Sar</taxon>
        <taxon>Stramenopiles</taxon>
        <taxon>Ochrophyta</taxon>
        <taxon>Bacillariophyta</taxon>
        <taxon>Bacillariophyceae</taxon>
        <taxon>Bacillariophycidae</taxon>
        <taxon>Bacillariales</taxon>
        <taxon>Bacillariaceae</taxon>
        <taxon>Fragilariopsis</taxon>
    </lineage>
</organism>
<name>A0A1E7FCI7_9STRA</name>
<proteinExistence type="predicted"/>
<dbReference type="Proteomes" id="UP000095751">
    <property type="component" value="Unassembled WGS sequence"/>
</dbReference>
<dbReference type="KEGG" id="fcy:FRACYDRAFT_240573"/>